<dbReference type="HOGENOM" id="CLU_252471_0_0_1"/>
<dbReference type="FunFam" id="3.30.30.30:FF:000001">
    <property type="entry name" value="heat shock 70 kDa protein-like"/>
    <property type="match status" value="1"/>
</dbReference>
<dbReference type="NCBIfam" id="NF001413">
    <property type="entry name" value="PRK00290.1"/>
    <property type="match status" value="1"/>
</dbReference>
<dbReference type="InterPro" id="IPR018181">
    <property type="entry name" value="Heat_shock_70_CS"/>
</dbReference>
<dbReference type="Gene3D" id="3.30.420.40">
    <property type="match status" value="2"/>
</dbReference>
<dbReference type="CDD" id="cd10233">
    <property type="entry name" value="ASKHA_NBD_HSP70_HSPA1"/>
    <property type="match status" value="1"/>
</dbReference>
<dbReference type="Gene3D" id="1.20.1270.10">
    <property type="match status" value="1"/>
</dbReference>
<feature type="domain" description="Exocyst complex component EXOC6/Sec15 N-terminal" evidence="4">
    <location>
        <begin position="648"/>
        <end position="815"/>
    </location>
</feature>
<dbReference type="FunFam" id="3.90.640.10:FF:000002">
    <property type="entry name" value="Heat shock 70 kDa"/>
    <property type="match status" value="1"/>
</dbReference>
<reference evidence="5" key="2">
    <citation type="submission" date="2011-02" db="EMBL/GenBank/DDBJ databases">
        <authorList>
            <person name="MacLean D."/>
        </authorList>
    </citation>
    <scope>NUCLEOTIDE SEQUENCE</scope>
</reference>
<gene>
    <name evidence="5" type="primary">AlNc14C7G975</name>
    <name evidence="5" type="ORF">ALNC14_011100</name>
</gene>
<dbReference type="FunFam" id="3.30.420.40:FF:000172">
    <property type="entry name" value="Heat shock 70 kDa protein"/>
    <property type="match status" value="2"/>
</dbReference>
<keyword evidence="1" id="KW-0547">Nucleotide-binding</keyword>
<evidence type="ECO:0000259" key="4">
    <source>
        <dbReference type="Pfam" id="PF20651"/>
    </source>
</evidence>
<dbReference type="SUPFAM" id="SSF53067">
    <property type="entry name" value="Actin-like ATPase domain"/>
    <property type="match status" value="2"/>
</dbReference>
<dbReference type="Gene3D" id="3.30.30.30">
    <property type="match status" value="1"/>
</dbReference>
<dbReference type="PROSITE" id="PS00297">
    <property type="entry name" value="HSP70_1"/>
    <property type="match status" value="1"/>
</dbReference>
<dbReference type="InterPro" id="IPR013126">
    <property type="entry name" value="Hsp_70_fam"/>
</dbReference>
<dbReference type="PANTHER" id="PTHR19375">
    <property type="entry name" value="HEAT SHOCK PROTEIN 70KDA"/>
    <property type="match status" value="1"/>
</dbReference>
<dbReference type="SUPFAM" id="SSF100920">
    <property type="entry name" value="Heat shock protein 70kD (HSP70), peptide-binding domain"/>
    <property type="match status" value="1"/>
</dbReference>
<dbReference type="Gene3D" id="1.10.357.30">
    <property type="entry name" value="Exocyst complex subunit Sec15 C-terminal domain, N-terminal subdomain"/>
    <property type="match status" value="1"/>
</dbReference>
<evidence type="ECO:0000259" key="3">
    <source>
        <dbReference type="Pfam" id="PF04091"/>
    </source>
</evidence>
<dbReference type="InterPro" id="IPR029048">
    <property type="entry name" value="HSP70_C_sf"/>
</dbReference>
<organism evidence="5">
    <name type="scientific">Albugo laibachii Nc14</name>
    <dbReference type="NCBI Taxonomy" id="890382"/>
    <lineage>
        <taxon>Eukaryota</taxon>
        <taxon>Sar</taxon>
        <taxon>Stramenopiles</taxon>
        <taxon>Oomycota</taxon>
        <taxon>Peronosporomycetes</taxon>
        <taxon>Albuginales</taxon>
        <taxon>Albuginaceae</taxon>
        <taxon>Albugo</taxon>
    </lineage>
</organism>
<dbReference type="Gene3D" id="3.90.640.10">
    <property type="entry name" value="Actin, Chain A, domain 4"/>
    <property type="match status" value="1"/>
</dbReference>
<dbReference type="PRINTS" id="PR00301">
    <property type="entry name" value="HEATSHOCK70"/>
</dbReference>
<evidence type="ECO:0000256" key="2">
    <source>
        <dbReference type="ARBA" id="ARBA00022840"/>
    </source>
</evidence>
<reference evidence="5" key="1">
    <citation type="journal article" date="2011" name="PLoS Biol.">
        <title>Gene gain and loss during evolution of obligate parasitism in the white rust pathogen of Arabidopsis thaliana.</title>
        <authorList>
            <person name="Kemen E."/>
            <person name="Gardiner A."/>
            <person name="Schultz-Larsen T."/>
            <person name="Kemen A.C."/>
            <person name="Balmuth A.L."/>
            <person name="Robert-Seilaniantz A."/>
            <person name="Bailey K."/>
            <person name="Holub E."/>
            <person name="Studholme D.J."/>
            <person name="Maclean D."/>
            <person name="Jones J.D."/>
        </authorList>
    </citation>
    <scope>NUCLEOTIDE SEQUENCE</scope>
</reference>
<feature type="domain" description="Exocyst complex subunit EXOC6/Sec15 C-terminal" evidence="3">
    <location>
        <begin position="1036"/>
        <end position="1398"/>
    </location>
</feature>
<dbReference type="PROSITE" id="PS00329">
    <property type="entry name" value="HSP70_2"/>
    <property type="match status" value="1"/>
</dbReference>
<evidence type="ECO:0000256" key="1">
    <source>
        <dbReference type="ARBA" id="ARBA00022741"/>
    </source>
</evidence>
<dbReference type="InterPro" id="IPR029047">
    <property type="entry name" value="HSP70_peptide-bd_sf"/>
</dbReference>
<evidence type="ECO:0000313" key="5">
    <source>
        <dbReference type="EMBL" id="CCA14967.1"/>
    </source>
</evidence>
<protein>
    <submittedName>
        <fullName evidence="5">Molecular chaperones HSP70/HSC70 putative</fullName>
    </submittedName>
</protein>
<dbReference type="InterPro" id="IPR042045">
    <property type="entry name" value="EXOC6/Sec15_C_dom1"/>
</dbReference>
<dbReference type="GO" id="GO:0140662">
    <property type="term" value="F:ATP-dependent protein folding chaperone"/>
    <property type="evidence" value="ECO:0007669"/>
    <property type="project" value="InterPro"/>
</dbReference>
<dbReference type="GO" id="GO:0005524">
    <property type="term" value="F:ATP binding"/>
    <property type="evidence" value="ECO:0007669"/>
    <property type="project" value="UniProtKB-KW"/>
</dbReference>
<dbReference type="InterPro" id="IPR043129">
    <property type="entry name" value="ATPase_NBD"/>
</dbReference>
<dbReference type="PROSITE" id="PS01036">
    <property type="entry name" value="HSP70_3"/>
    <property type="match status" value="1"/>
</dbReference>
<dbReference type="Pfam" id="PF20651">
    <property type="entry name" value="EXOC6_Sec15_N"/>
    <property type="match status" value="1"/>
</dbReference>
<keyword evidence="2" id="KW-0067">ATP-binding</keyword>
<dbReference type="EMBL" id="FR824052">
    <property type="protein sequence ID" value="CCA14967.1"/>
    <property type="molecule type" value="Genomic_DNA"/>
</dbReference>
<dbReference type="Pfam" id="PF00012">
    <property type="entry name" value="HSP70"/>
    <property type="match status" value="1"/>
</dbReference>
<dbReference type="InterPro" id="IPR042044">
    <property type="entry name" value="EXOC6PINT-1/Sec15/Tip20_C_dom2"/>
</dbReference>
<dbReference type="InterPro" id="IPR046361">
    <property type="entry name" value="EXOC6/Sec15_C"/>
</dbReference>
<dbReference type="Gene3D" id="2.60.34.10">
    <property type="entry name" value="Substrate Binding Domain Of DNAk, Chain A, domain 1"/>
    <property type="match status" value="1"/>
</dbReference>
<sequence length="1431" mass="160789">MTLSTSRSDTIMTNSLEKKLPSIDLGTTYSCVGVWQNDRVEIIANDQGNRTTPSYVAFTDTERLIGDAAKNQVAMNAINTVFDAKRLIGRRCSDPVVQADIKHWPFKVTSCEGDKPMITVQYKGETKSFRPEEISSMVLIKMREIAQAYLGNDVKNAVITVPAYFNDSQRQATKDAGAIAGLNVLRIINEPTAAAIAYGLDRKGGERNILIFDLGGGTFDVSLLTIEEGIFEVKATAGDTHLGGEDFDNRLVDHFVAEFNRKHRKDIATNQRALRRLRTACERAKRTLSSSAQAQIEIDSLFEGVDFNSTITRARFEDLCGDYFRRTMEPVEKVLRDSKLSKSQVHEVVLVGGSTRIPKVQQLLSEFFNGKDLCKSINPDEAVAFGATVQAAILSGTEKSEKLQDLLLLDVAPLSLGLETAGGVMTTLIPRNTTLPTKKSQTFSTYQENQPGVCIQVFEGERSMTRDNNLLGKFNLDGIPPMPRGVPQIEVTFDIDANGILNVSAVEKSTNKENKITITNDKGRLSQADIDLMVSEAEKYKKEDEANRIRVEAKNGLENYTFNLRSTLDDEKIKNQISPEDRTTIENKVKEVVSWLLQCREEDTNQMSKDEPKWEALVENTAQCHTKLATGIQLAVERRCENKFSTSLRAFSTAKEVEIRDVCDTNHQDFVNAIEELIRMKSDMIRVQENVLSFQMLLKDASRPVLVADDSLQAHLRAQRHIDESLNKLAQCQRIVALASQVDTYINGSKLFHAYKLLQDLRAEVASFRGKIFLQQMNKWIDLSLNKIKEEAKKSVSSWLQHIRASSLEIGEAAINLFENQVHEKYLEQEILENRGKNALGKASSVATSINRTALKSQNSLTLGDSITEKDHILSHDGIHEAYVKRTKETISPILRILHVFREMDEISELAAYYNANRLPQLQLQAFLTGHVAMITPEKFMGQHQTLLKKLVGAFRVEHSIWRYTQGELLSKKDINGIFQNIIQSMCGILTASILRTRGPSPILDLKQNAVMCARTLGDELHQYNTTPIFDAFCKLGPHFRHSLLTDTKSNLNQFLSEDTFTRVHISKTDVKYTLELCGIAGNESLLKHIDLNQNSITLPFTEIVRKSCRAVDALIQMMFDYERYLNINDWGDAVRDDTIEALGYLNEILNKWIDDSSDLQVSMVVVMGVNASYLSVACDRFDQIVRHQTDAWESRTYGFGVMTHTRVKNNADSDVITKPLSKAGAKKQFENTTTRAQDMVCELMIKKIDELVNSFYYMDWTPAEASVQPDPAVWDLISYLQVTFAQLCELPTSVREAVHFASCIHISKSLEQILYGPNIKKITRAAIVNLKRNLDALLAFIDTLKIHHLRESFSALNQLIDLLISGKLEIYLDPQSRETSKNFPQLSPGNIASINEKMKDSKNKFWGGSGHYGAKKGKGIIGSVVKSLRK</sequence>
<dbReference type="FunFam" id="3.30.420.40:FF:000026">
    <property type="entry name" value="Heat shock protein 70"/>
    <property type="match status" value="1"/>
</dbReference>
<accession>F0W1N8</accession>
<dbReference type="InterPro" id="IPR048359">
    <property type="entry name" value="EXOC6_Sec15_N"/>
</dbReference>
<dbReference type="Gene3D" id="1.20.58.670">
    <property type="entry name" value="Dsl1p vesicle tethering complex, Tip20p subunit, domain D"/>
    <property type="match status" value="1"/>
</dbReference>
<name>F0W1N8_9STRA</name>
<dbReference type="FunFam" id="2.60.34.10:FF:000002">
    <property type="entry name" value="Heat shock 70 kDa"/>
    <property type="match status" value="1"/>
</dbReference>
<proteinExistence type="predicted"/>
<dbReference type="Pfam" id="PF04091">
    <property type="entry name" value="Sec15_C"/>
    <property type="match status" value="1"/>
</dbReference>
<dbReference type="SUPFAM" id="SSF100934">
    <property type="entry name" value="Heat shock protein 70kD (HSP70), C-terminal subdomain"/>
    <property type="match status" value="1"/>
</dbReference>